<dbReference type="SUPFAM" id="SSF47384">
    <property type="entry name" value="Homodimeric domain of signal transducing histidine kinase"/>
    <property type="match status" value="1"/>
</dbReference>
<evidence type="ECO:0000256" key="10">
    <source>
        <dbReference type="ARBA" id="ARBA00022840"/>
    </source>
</evidence>
<evidence type="ECO:0000256" key="5">
    <source>
        <dbReference type="ARBA" id="ARBA00022553"/>
    </source>
</evidence>
<keyword evidence="7 14" id="KW-0812">Transmembrane</keyword>
<dbReference type="InterPro" id="IPR003594">
    <property type="entry name" value="HATPase_dom"/>
</dbReference>
<dbReference type="CDD" id="cd00075">
    <property type="entry name" value="HATPase"/>
    <property type="match status" value="1"/>
</dbReference>
<evidence type="ECO:0000256" key="7">
    <source>
        <dbReference type="ARBA" id="ARBA00022692"/>
    </source>
</evidence>
<keyword evidence="6" id="KW-0808">Transferase</keyword>
<dbReference type="Pfam" id="PF00672">
    <property type="entry name" value="HAMP"/>
    <property type="match status" value="1"/>
</dbReference>
<evidence type="ECO:0000256" key="1">
    <source>
        <dbReference type="ARBA" id="ARBA00000085"/>
    </source>
</evidence>
<dbReference type="PANTHER" id="PTHR45528:SF1">
    <property type="entry name" value="SENSOR HISTIDINE KINASE CPXA"/>
    <property type="match status" value="1"/>
</dbReference>
<accession>A0A4R6IR04</accession>
<evidence type="ECO:0000256" key="13">
    <source>
        <dbReference type="ARBA" id="ARBA00023136"/>
    </source>
</evidence>
<dbReference type="InterPro" id="IPR036097">
    <property type="entry name" value="HisK_dim/P_sf"/>
</dbReference>
<dbReference type="SMART" id="SM00388">
    <property type="entry name" value="HisKA"/>
    <property type="match status" value="1"/>
</dbReference>
<keyword evidence="11 14" id="KW-1133">Transmembrane helix</keyword>
<dbReference type="Pfam" id="PF02518">
    <property type="entry name" value="HATPase_c"/>
    <property type="match status" value="1"/>
</dbReference>
<dbReference type="PRINTS" id="PR00344">
    <property type="entry name" value="BCTRLSENSOR"/>
</dbReference>
<evidence type="ECO:0000256" key="12">
    <source>
        <dbReference type="ARBA" id="ARBA00023012"/>
    </source>
</evidence>
<evidence type="ECO:0000313" key="18">
    <source>
        <dbReference type="Proteomes" id="UP000295499"/>
    </source>
</evidence>
<dbReference type="SUPFAM" id="SSF158472">
    <property type="entry name" value="HAMP domain-like"/>
    <property type="match status" value="1"/>
</dbReference>
<dbReference type="GO" id="GO:0005524">
    <property type="term" value="F:ATP binding"/>
    <property type="evidence" value="ECO:0007669"/>
    <property type="project" value="UniProtKB-KW"/>
</dbReference>
<dbReference type="RefSeq" id="WP_133553167.1">
    <property type="nucleotide sequence ID" value="NZ_SNWM01000001.1"/>
</dbReference>
<dbReference type="InterPro" id="IPR003660">
    <property type="entry name" value="HAMP_dom"/>
</dbReference>
<organism evidence="17 18">
    <name type="scientific">Pedobacter duraquae</name>
    <dbReference type="NCBI Taxonomy" id="425511"/>
    <lineage>
        <taxon>Bacteria</taxon>
        <taxon>Pseudomonadati</taxon>
        <taxon>Bacteroidota</taxon>
        <taxon>Sphingobacteriia</taxon>
        <taxon>Sphingobacteriales</taxon>
        <taxon>Sphingobacteriaceae</taxon>
        <taxon>Pedobacter</taxon>
    </lineage>
</organism>
<evidence type="ECO:0000256" key="14">
    <source>
        <dbReference type="SAM" id="Phobius"/>
    </source>
</evidence>
<dbReference type="CDD" id="cd00082">
    <property type="entry name" value="HisKA"/>
    <property type="match status" value="1"/>
</dbReference>
<dbReference type="GO" id="GO:0005886">
    <property type="term" value="C:plasma membrane"/>
    <property type="evidence" value="ECO:0007669"/>
    <property type="project" value="UniProtKB-SubCell"/>
</dbReference>
<dbReference type="AlphaFoldDB" id="A0A4R6IR04"/>
<dbReference type="Proteomes" id="UP000295499">
    <property type="component" value="Unassembled WGS sequence"/>
</dbReference>
<dbReference type="InterPro" id="IPR050398">
    <property type="entry name" value="HssS/ArlS-like"/>
</dbReference>
<dbReference type="SMART" id="SM00387">
    <property type="entry name" value="HATPase_c"/>
    <property type="match status" value="1"/>
</dbReference>
<keyword evidence="9 17" id="KW-0418">Kinase</keyword>
<feature type="transmembrane region" description="Helical" evidence="14">
    <location>
        <begin position="7"/>
        <end position="30"/>
    </location>
</feature>
<keyword evidence="12" id="KW-0902">Two-component regulatory system</keyword>
<dbReference type="InterPro" id="IPR005467">
    <property type="entry name" value="His_kinase_dom"/>
</dbReference>
<dbReference type="EMBL" id="SNWM01000001">
    <property type="protein sequence ID" value="TDO24834.1"/>
    <property type="molecule type" value="Genomic_DNA"/>
</dbReference>
<protein>
    <recommendedName>
        <fullName evidence="3">histidine kinase</fullName>
        <ecNumber evidence="3">2.7.13.3</ecNumber>
    </recommendedName>
</protein>
<dbReference type="GO" id="GO:0000155">
    <property type="term" value="F:phosphorelay sensor kinase activity"/>
    <property type="evidence" value="ECO:0007669"/>
    <property type="project" value="InterPro"/>
</dbReference>
<dbReference type="InterPro" id="IPR004358">
    <property type="entry name" value="Sig_transdc_His_kin-like_C"/>
</dbReference>
<proteinExistence type="predicted"/>
<evidence type="ECO:0000256" key="9">
    <source>
        <dbReference type="ARBA" id="ARBA00022777"/>
    </source>
</evidence>
<dbReference type="PROSITE" id="PS50885">
    <property type="entry name" value="HAMP"/>
    <property type="match status" value="1"/>
</dbReference>
<evidence type="ECO:0000256" key="3">
    <source>
        <dbReference type="ARBA" id="ARBA00012438"/>
    </source>
</evidence>
<evidence type="ECO:0000256" key="6">
    <source>
        <dbReference type="ARBA" id="ARBA00022679"/>
    </source>
</evidence>
<feature type="transmembrane region" description="Helical" evidence="14">
    <location>
        <begin position="155"/>
        <end position="175"/>
    </location>
</feature>
<evidence type="ECO:0000256" key="4">
    <source>
        <dbReference type="ARBA" id="ARBA00022475"/>
    </source>
</evidence>
<dbReference type="SMART" id="SM00304">
    <property type="entry name" value="HAMP"/>
    <property type="match status" value="1"/>
</dbReference>
<keyword evidence="4" id="KW-1003">Cell membrane</keyword>
<evidence type="ECO:0000256" key="8">
    <source>
        <dbReference type="ARBA" id="ARBA00022741"/>
    </source>
</evidence>
<evidence type="ECO:0000256" key="11">
    <source>
        <dbReference type="ARBA" id="ARBA00022989"/>
    </source>
</evidence>
<name>A0A4R6IR04_9SPHI</name>
<dbReference type="PANTHER" id="PTHR45528">
    <property type="entry name" value="SENSOR HISTIDINE KINASE CPXA"/>
    <property type="match status" value="1"/>
</dbReference>
<dbReference type="Pfam" id="PF00512">
    <property type="entry name" value="HisKA"/>
    <property type="match status" value="1"/>
</dbReference>
<keyword evidence="18" id="KW-1185">Reference proteome</keyword>
<sequence>MKIKDRLALYFTLISTVMLLGVLVVVYFTFLKFTEQEFFARLTDRTMVTAKLYLEADEISSDSLNKVRTQYFEKLNSEVLRIYDAKNTATFIGDDQQYWTERTIDEVREKKKIQFRDGDRQVVGIYYKDNQGDFVILASAIDKGTITRVQKLLKIMIGVFIVILICLLLTARWIAKRILLPLDEFIAEVKLIKSNNLHFRVKEGENQDEIALLASNFNNLIAHLEHAFVLQKTFVANASHELRTPITRMVIGAEIALSQERPAEDYKKSLTGVLDDAEKLENIIASLLSLAEADLEYTTTTLENVRIDELLWQIQEQWKQKLPENQLFVEFGELAEDADRLIIPANPTLLQIAIDNIISNGFKFSDHQPVTCKLELRADGIHLDISDQGPGISKTQQQHIFQPFYTSSVKEAHKGNGMGLYMAYKIIGLYHGNITIKSQKGIGTTFQIRFE</sequence>
<keyword evidence="13 14" id="KW-0472">Membrane</keyword>
<gene>
    <name evidence="17" type="ORF">CLV32_1127</name>
</gene>
<keyword evidence="5" id="KW-0597">Phosphoprotein</keyword>
<evidence type="ECO:0000259" key="16">
    <source>
        <dbReference type="PROSITE" id="PS50885"/>
    </source>
</evidence>
<dbReference type="CDD" id="cd06225">
    <property type="entry name" value="HAMP"/>
    <property type="match status" value="1"/>
</dbReference>
<keyword evidence="10" id="KW-0067">ATP-binding</keyword>
<feature type="domain" description="Histidine kinase" evidence="15">
    <location>
        <begin position="237"/>
        <end position="451"/>
    </location>
</feature>
<dbReference type="EC" id="2.7.13.3" evidence="3"/>
<dbReference type="Gene3D" id="1.10.287.130">
    <property type="match status" value="1"/>
</dbReference>
<comment type="catalytic activity">
    <reaction evidence="1">
        <text>ATP + protein L-histidine = ADP + protein N-phospho-L-histidine.</text>
        <dbReference type="EC" id="2.7.13.3"/>
    </reaction>
</comment>
<dbReference type="InterPro" id="IPR036890">
    <property type="entry name" value="HATPase_C_sf"/>
</dbReference>
<evidence type="ECO:0000313" key="17">
    <source>
        <dbReference type="EMBL" id="TDO24834.1"/>
    </source>
</evidence>
<dbReference type="Gene3D" id="3.30.565.10">
    <property type="entry name" value="Histidine kinase-like ATPase, C-terminal domain"/>
    <property type="match status" value="1"/>
</dbReference>
<dbReference type="OrthoDB" id="594725at2"/>
<dbReference type="InterPro" id="IPR003661">
    <property type="entry name" value="HisK_dim/P_dom"/>
</dbReference>
<feature type="domain" description="HAMP" evidence="16">
    <location>
        <begin position="176"/>
        <end position="229"/>
    </location>
</feature>
<keyword evidence="8" id="KW-0547">Nucleotide-binding</keyword>
<dbReference type="Gene3D" id="6.10.340.10">
    <property type="match status" value="1"/>
</dbReference>
<dbReference type="SUPFAM" id="SSF55874">
    <property type="entry name" value="ATPase domain of HSP90 chaperone/DNA topoisomerase II/histidine kinase"/>
    <property type="match status" value="1"/>
</dbReference>
<evidence type="ECO:0000259" key="15">
    <source>
        <dbReference type="PROSITE" id="PS50109"/>
    </source>
</evidence>
<comment type="subcellular location">
    <subcellularLocation>
        <location evidence="2">Cell membrane</location>
        <topology evidence="2">Multi-pass membrane protein</topology>
    </subcellularLocation>
</comment>
<dbReference type="PROSITE" id="PS50109">
    <property type="entry name" value="HIS_KIN"/>
    <property type="match status" value="1"/>
</dbReference>
<comment type="caution">
    <text evidence="17">The sequence shown here is derived from an EMBL/GenBank/DDBJ whole genome shotgun (WGS) entry which is preliminary data.</text>
</comment>
<evidence type="ECO:0000256" key="2">
    <source>
        <dbReference type="ARBA" id="ARBA00004651"/>
    </source>
</evidence>
<reference evidence="17 18" key="1">
    <citation type="submission" date="2019-03" db="EMBL/GenBank/DDBJ databases">
        <title>Genomic Encyclopedia of Archaeal and Bacterial Type Strains, Phase II (KMG-II): from individual species to whole genera.</title>
        <authorList>
            <person name="Goeker M."/>
        </authorList>
    </citation>
    <scope>NUCLEOTIDE SEQUENCE [LARGE SCALE GENOMIC DNA]</scope>
    <source>
        <strain evidence="17 18">DSM 19034</strain>
    </source>
</reference>